<feature type="domain" description="Cytochrome oxidase subunit II copper A binding" evidence="18">
    <location>
        <begin position="174"/>
        <end position="308"/>
    </location>
</feature>
<evidence type="ECO:0000259" key="19">
    <source>
        <dbReference type="PROSITE" id="PS50999"/>
    </source>
</evidence>
<evidence type="ECO:0000256" key="4">
    <source>
        <dbReference type="ARBA" id="ARBA00022660"/>
    </source>
</evidence>
<dbReference type="SUPFAM" id="SSF49503">
    <property type="entry name" value="Cupredoxins"/>
    <property type="match status" value="1"/>
</dbReference>
<dbReference type="CDD" id="cd13912">
    <property type="entry name" value="CcO_II_C"/>
    <property type="match status" value="1"/>
</dbReference>
<name>A0A7Y0BLB2_9SPHN</name>
<evidence type="ECO:0000256" key="5">
    <source>
        <dbReference type="ARBA" id="ARBA00022692"/>
    </source>
</evidence>
<keyword evidence="21" id="KW-1185">Reference proteome</keyword>
<dbReference type="EC" id="7.1.1.9" evidence="15"/>
<evidence type="ECO:0000256" key="2">
    <source>
        <dbReference type="ARBA" id="ARBA00007866"/>
    </source>
</evidence>
<dbReference type="InterPro" id="IPR001505">
    <property type="entry name" value="Copper_CuA"/>
</dbReference>
<dbReference type="Pfam" id="PF00116">
    <property type="entry name" value="COX2"/>
    <property type="match status" value="1"/>
</dbReference>
<dbReference type="PROSITE" id="PS50999">
    <property type="entry name" value="COX2_TM"/>
    <property type="match status" value="1"/>
</dbReference>
<dbReference type="Gene3D" id="1.10.287.90">
    <property type="match status" value="1"/>
</dbReference>
<comment type="catalytic activity">
    <reaction evidence="13 15">
        <text>4 Fe(II)-[cytochrome c] + O2 + 8 H(+)(in) = 4 Fe(III)-[cytochrome c] + 2 H2O + 4 H(+)(out)</text>
        <dbReference type="Rhea" id="RHEA:11436"/>
        <dbReference type="Rhea" id="RHEA-COMP:10350"/>
        <dbReference type="Rhea" id="RHEA-COMP:14399"/>
        <dbReference type="ChEBI" id="CHEBI:15377"/>
        <dbReference type="ChEBI" id="CHEBI:15378"/>
        <dbReference type="ChEBI" id="CHEBI:15379"/>
        <dbReference type="ChEBI" id="CHEBI:29033"/>
        <dbReference type="ChEBI" id="CHEBI:29034"/>
        <dbReference type="EC" id="7.1.1.9"/>
    </reaction>
</comment>
<evidence type="ECO:0000313" key="20">
    <source>
        <dbReference type="EMBL" id="NML92561.1"/>
    </source>
</evidence>
<evidence type="ECO:0000256" key="17">
    <source>
        <dbReference type="SAM" id="SignalP"/>
    </source>
</evidence>
<dbReference type="GO" id="GO:0004129">
    <property type="term" value="F:cytochrome-c oxidase activity"/>
    <property type="evidence" value="ECO:0007669"/>
    <property type="project" value="UniProtKB-EC"/>
</dbReference>
<evidence type="ECO:0000256" key="16">
    <source>
        <dbReference type="SAM" id="Phobius"/>
    </source>
</evidence>
<dbReference type="SUPFAM" id="SSF81464">
    <property type="entry name" value="Cytochrome c oxidase subunit II-like, transmembrane region"/>
    <property type="match status" value="1"/>
</dbReference>
<dbReference type="PROSITE" id="PS00078">
    <property type="entry name" value="COX2"/>
    <property type="match status" value="1"/>
</dbReference>
<keyword evidence="11 16" id="KW-0472">Membrane</keyword>
<feature type="signal peptide" evidence="17">
    <location>
        <begin position="1"/>
        <end position="31"/>
    </location>
</feature>
<dbReference type="Gene3D" id="2.60.40.420">
    <property type="entry name" value="Cupredoxins - blue copper proteins"/>
    <property type="match status" value="1"/>
</dbReference>
<evidence type="ECO:0000256" key="12">
    <source>
        <dbReference type="ARBA" id="ARBA00024688"/>
    </source>
</evidence>
<dbReference type="Proteomes" id="UP000583556">
    <property type="component" value="Unassembled WGS sequence"/>
</dbReference>
<dbReference type="InterPro" id="IPR008972">
    <property type="entry name" value="Cupredoxin"/>
</dbReference>
<dbReference type="PRINTS" id="PR01166">
    <property type="entry name" value="CYCOXIDASEII"/>
</dbReference>
<keyword evidence="4 14" id="KW-0679">Respiratory chain</keyword>
<gene>
    <name evidence="20" type="primary">coxB</name>
    <name evidence="20" type="ORF">HHL27_02610</name>
</gene>
<comment type="cofactor">
    <cofactor evidence="15">
        <name>Cu cation</name>
        <dbReference type="ChEBI" id="CHEBI:23378"/>
    </cofactor>
    <text evidence="15">Binds a copper A center.</text>
</comment>
<comment type="similarity">
    <text evidence="2 14">Belongs to the cytochrome c oxidase subunit 2 family.</text>
</comment>
<evidence type="ECO:0000256" key="10">
    <source>
        <dbReference type="ARBA" id="ARBA00023008"/>
    </source>
</evidence>
<evidence type="ECO:0000256" key="13">
    <source>
        <dbReference type="ARBA" id="ARBA00047816"/>
    </source>
</evidence>
<keyword evidence="8 14" id="KW-0249">Electron transport</keyword>
<accession>A0A7Y0BLB2</accession>
<dbReference type="InterPro" id="IPR034210">
    <property type="entry name" value="CcO_II_C"/>
</dbReference>
<evidence type="ECO:0000256" key="1">
    <source>
        <dbReference type="ARBA" id="ARBA00004141"/>
    </source>
</evidence>
<dbReference type="NCBIfam" id="TIGR02866">
    <property type="entry name" value="CoxB"/>
    <property type="match status" value="1"/>
</dbReference>
<feature type="transmembrane region" description="Helical" evidence="16">
    <location>
        <begin position="101"/>
        <end position="123"/>
    </location>
</feature>
<protein>
    <recommendedName>
        <fullName evidence="15">Cytochrome c oxidase subunit 2</fullName>
        <ecNumber evidence="15">7.1.1.9</ecNumber>
    </recommendedName>
</protein>
<dbReference type="InterPro" id="IPR036257">
    <property type="entry name" value="Cyt_c_oxidase_su2_TM_sf"/>
</dbReference>
<evidence type="ECO:0000256" key="7">
    <source>
        <dbReference type="ARBA" id="ARBA00022967"/>
    </source>
</evidence>
<dbReference type="EMBL" id="JABBGM010000001">
    <property type="protein sequence ID" value="NML92561.1"/>
    <property type="molecule type" value="Genomic_DNA"/>
</dbReference>
<dbReference type="AlphaFoldDB" id="A0A7Y0BLB2"/>
<evidence type="ECO:0000256" key="15">
    <source>
        <dbReference type="RuleBase" id="RU004024"/>
    </source>
</evidence>
<dbReference type="PROSITE" id="PS50857">
    <property type="entry name" value="COX2_CUA"/>
    <property type="match status" value="1"/>
</dbReference>
<feature type="transmembrane region" description="Helical" evidence="16">
    <location>
        <begin position="144"/>
        <end position="166"/>
    </location>
</feature>
<sequence length="348" mass="35770">MSLADTARLAGNAIRTLGLAAALSFAPAAMAATAAAPAPAVSASAAPAAAPAAEAAKAAPADGAYVPMKPTAGKGMPVDGGVTFQDQYSPTGKQALAMHDYILLPIIVAITFLVLVLLLVAMAKFNRRANPVASKTSHNTLIEVIWTLVPVLILVVIAVPSIRLLAQQYKPAPKGALTVKVTGYQWYWGYTYPDNGGFEVISNMLPDEEALKRGEPPQLGADARMVVPVGEPIRLQTTGSDVIHSFSVPSLWFKLDAVPGRINEKVLIVNEPGVYYGQCSELCGARHGYMPIVVEALPRPKFEAWVKAQGGTVGGAPAAAPAAAPAVTPAAATAPAAPAADASAAPAA</sequence>
<keyword evidence="17" id="KW-0732">Signal</keyword>
<dbReference type="GO" id="GO:0005886">
    <property type="term" value="C:plasma membrane"/>
    <property type="evidence" value="ECO:0007669"/>
    <property type="project" value="UniProtKB-SubCell"/>
</dbReference>
<comment type="subcellular location">
    <subcellularLocation>
        <location evidence="14">Cell membrane</location>
        <topology evidence="14">Multi-pass membrane protein</topology>
    </subcellularLocation>
    <subcellularLocation>
        <location evidence="1">Membrane</location>
        <topology evidence="1">Multi-pass membrane protein</topology>
    </subcellularLocation>
</comment>
<proteinExistence type="inferred from homology"/>
<keyword evidence="20" id="KW-0560">Oxidoreductase</keyword>
<evidence type="ECO:0000256" key="11">
    <source>
        <dbReference type="ARBA" id="ARBA00023136"/>
    </source>
</evidence>
<keyword evidence="7" id="KW-1278">Translocase</keyword>
<dbReference type="InterPro" id="IPR002429">
    <property type="entry name" value="CcO_II-like_C"/>
</dbReference>
<keyword evidence="10 15" id="KW-0186">Copper</keyword>
<evidence type="ECO:0000313" key="21">
    <source>
        <dbReference type="Proteomes" id="UP000583556"/>
    </source>
</evidence>
<dbReference type="GO" id="GO:0005507">
    <property type="term" value="F:copper ion binding"/>
    <property type="evidence" value="ECO:0007669"/>
    <property type="project" value="InterPro"/>
</dbReference>
<keyword evidence="6 15" id="KW-0479">Metal-binding</keyword>
<evidence type="ECO:0000256" key="8">
    <source>
        <dbReference type="ARBA" id="ARBA00022982"/>
    </source>
</evidence>
<dbReference type="InterPro" id="IPR014222">
    <property type="entry name" value="Cyt_c_oxidase_su2"/>
</dbReference>
<keyword evidence="9 16" id="KW-1133">Transmembrane helix</keyword>
<dbReference type="GO" id="GO:0016491">
    <property type="term" value="F:oxidoreductase activity"/>
    <property type="evidence" value="ECO:0007669"/>
    <property type="project" value="UniProtKB-KW"/>
</dbReference>
<comment type="function">
    <text evidence="12 15">Subunits I and II form the functional core of the enzyme complex. Electrons originating in cytochrome c are transferred via heme a and Cu(A) to the binuclear center formed by heme a3 and Cu(B).</text>
</comment>
<dbReference type="InterPro" id="IPR045187">
    <property type="entry name" value="CcO_II"/>
</dbReference>
<dbReference type="InterPro" id="IPR011759">
    <property type="entry name" value="Cyt_c_oxidase_su2_TM_dom"/>
</dbReference>
<keyword evidence="3 14" id="KW-0813">Transport</keyword>
<evidence type="ECO:0000259" key="18">
    <source>
        <dbReference type="PROSITE" id="PS50857"/>
    </source>
</evidence>
<evidence type="ECO:0000256" key="9">
    <source>
        <dbReference type="ARBA" id="ARBA00022989"/>
    </source>
</evidence>
<organism evidence="20 21">
    <name type="scientific">Novosphingobium olei</name>
    <dbReference type="NCBI Taxonomy" id="2728851"/>
    <lineage>
        <taxon>Bacteria</taxon>
        <taxon>Pseudomonadati</taxon>
        <taxon>Pseudomonadota</taxon>
        <taxon>Alphaproteobacteria</taxon>
        <taxon>Sphingomonadales</taxon>
        <taxon>Sphingomonadaceae</taxon>
        <taxon>Novosphingobium</taxon>
    </lineage>
</organism>
<feature type="chain" id="PRO_5031565945" description="Cytochrome c oxidase subunit 2" evidence="17">
    <location>
        <begin position="32"/>
        <end position="348"/>
    </location>
</feature>
<dbReference type="PANTHER" id="PTHR22888:SF9">
    <property type="entry name" value="CYTOCHROME C OXIDASE SUBUNIT 2"/>
    <property type="match status" value="1"/>
</dbReference>
<evidence type="ECO:0000256" key="6">
    <source>
        <dbReference type="ARBA" id="ARBA00022723"/>
    </source>
</evidence>
<evidence type="ECO:0000256" key="3">
    <source>
        <dbReference type="ARBA" id="ARBA00022448"/>
    </source>
</evidence>
<feature type="domain" description="Cytochrome oxidase subunit II transmembrane region profile" evidence="19">
    <location>
        <begin position="76"/>
        <end position="172"/>
    </location>
</feature>
<reference evidence="20 21" key="1">
    <citation type="submission" date="2020-04" db="EMBL/GenBank/DDBJ databases">
        <title>Novosphingobium sp. TW-4 isolated from soil.</title>
        <authorList>
            <person name="Dahal R.H."/>
            <person name="Chaudhary D.K."/>
        </authorList>
    </citation>
    <scope>NUCLEOTIDE SEQUENCE [LARGE SCALE GENOMIC DNA]</scope>
    <source>
        <strain evidence="20 21">TW-4</strain>
    </source>
</reference>
<comment type="caution">
    <text evidence="20">The sequence shown here is derived from an EMBL/GenBank/DDBJ whole genome shotgun (WGS) entry which is preliminary data.</text>
</comment>
<dbReference type="PANTHER" id="PTHR22888">
    <property type="entry name" value="CYTOCHROME C OXIDASE, SUBUNIT II"/>
    <property type="match status" value="1"/>
</dbReference>
<dbReference type="RefSeq" id="WP_169491794.1">
    <property type="nucleotide sequence ID" value="NZ_JABBGM010000001.1"/>
</dbReference>
<dbReference type="GO" id="GO:0042773">
    <property type="term" value="P:ATP synthesis coupled electron transport"/>
    <property type="evidence" value="ECO:0007669"/>
    <property type="project" value="TreeGrafter"/>
</dbReference>
<dbReference type="Pfam" id="PF02790">
    <property type="entry name" value="COX2_TM"/>
    <property type="match status" value="1"/>
</dbReference>
<keyword evidence="5 14" id="KW-0812">Transmembrane</keyword>
<evidence type="ECO:0000256" key="14">
    <source>
        <dbReference type="RuleBase" id="RU000456"/>
    </source>
</evidence>